<evidence type="ECO:0000256" key="1">
    <source>
        <dbReference type="SAM" id="MobiDB-lite"/>
    </source>
</evidence>
<evidence type="ECO:0000313" key="2">
    <source>
        <dbReference type="EMBL" id="AKH41216.1"/>
    </source>
</evidence>
<feature type="region of interest" description="Disordered" evidence="1">
    <location>
        <begin position="1"/>
        <end position="59"/>
    </location>
</feature>
<evidence type="ECO:0000313" key="3">
    <source>
        <dbReference type="Proteomes" id="UP000034392"/>
    </source>
</evidence>
<sequence length="59" mass="6861">MAEIVNLRMARKARSRAQKARQSAENRAKFGESKIARLAHRKENERTDRTLDNAKLDHD</sequence>
<gene>
    <name evidence="2" type="ORF">WYH_00150</name>
</gene>
<accession>A0A0F7KQ06</accession>
<dbReference type="EMBL" id="CP011452">
    <property type="protein sequence ID" value="AKH41216.1"/>
    <property type="molecule type" value="Genomic_DNA"/>
</dbReference>
<protein>
    <submittedName>
        <fullName evidence="2">Uncharacterized protein</fullName>
    </submittedName>
</protein>
<proteinExistence type="predicted"/>
<dbReference type="PATRIC" id="fig|1267766.3.peg.153"/>
<feature type="compositionally biased region" description="Basic and acidic residues" evidence="1">
    <location>
        <begin position="22"/>
        <end position="59"/>
    </location>
</feature>
<dbReference type="STRING" id="1267766.WYH_00150"/>
<name>A0A0F7KQ06_9SPHN</name>
<reference evidence="2" key="1">
    <citation type="submission" date="2015-05" db="EMBL/GenBank/DDBJ databases">
        <title>The complete genome of Altererythrobacter atlanticus strain 26DY36.</title>
        <authorList>
            <person name="Wu Y.-H."/>
            <person name="Cheng H."/>
            <person name="Wu X.-W."/>
        </authorList>
    </citation>
    <scope>NUCLEOTIDE SEQUENCE [LARGE SCALE GENOMIC DNA]</scope>
    <source>
        <strain evidence="2">26DY36</strain>
    </source>
</reference>
<dbReference type="RefSeq" id="WP_046902304.1">
    <property type="nucleotide sequence ID" value="NZ_CP011452.2"/>
</dbReference>
<dbReference type="AlphaFoldDB" id="A0A0F7KQ06"/>
<organism evidence="2 3">
    <name type="scientific">Croceibacterium atlanticum</name>
    <dbReference type="NCBI Taxonomy" id="1267766"/>
    <lineage>
        <taxon>Bacteria</taxon>
        <taxon>Pseudomonadati</taxon>
        <taxon>Pseudomonadota</taxon>
        <taxon>Alphaproteobacteria</taxon>
        <taxon>Sphingomonadales</taxon>
        <taxon>Erythrobacteraceae</taxon>
        <taxon>Croceibacterium</taxon>
    </lineage>
</organism>
<dbReference type="InterPro" id="IPR025227">
    <property type="entry name" value="DUF4169"/>
</dbReference>
<feature type="compositionally biased region" description="Basic residues" evidence="1">
    <location>
        <begin position="9"/>
        <end position="19"/>
    </location>
</feature>
<keyword evidence="3" id="KW-1185">Reference proteome</keyword>
<dbReference type="Pfam" id="PF13770">
    <property type="entry name" value="DUF4169"/>
    <property type="match status" value="1"/>
</dbReference>
<dbReference type="KEGG" id="aay:WYH_00150"/>
<dbReference type="Proteomes" id="UP000034392">
    <property type="component" value="Chromosome"/>
</dbReference>